<name>A0A4Y5Z1C8_9GAMM</name>
<keyword evidence="10 13" id="KW-1133">Transmembrane helix</keyword>
<dbReference type="Pfam" id="PF02518">
    <property type="entry name" value="HATPase_c"/>
    <property type="match status" value="1"/>
</dbReference>
<keyword evidence="5" id="KW-0808">Transferase</keyword>
<accession>A0A4Y5Z1C8</accession>
<keyword evidence="8" id="KW-0418">Kinase</keyword>
<feature type="transmembrane region" description="Helical" evidence="13">
    <location>
        <begin position="191"/>
        <end position="209"/>
    </location>
</feature>
<dbReference type="InterPro" id="IPR003660">
    <property type="entry name" value="HAMP_dom"/>
</dbReference>
<keyword evidence="12 13" id="KW-0472">Membrane</keyword>
<keyword evidence="7" id="KW-0547">Nucleotide-binding</keyword>
<evidence type="ECO:0000256" key="9">
    <source>
        <dbReference type="ARBA" id="ARBA00022840"/>
    </source>
</evidence>
<dbReference type="PROSITE" id="PS50109">
    <property type="entry name" value="HIS_KIN"/>
    <property type="match status" value="1"/>
</dbReference>
<reference evidence="16 17" key="1">
    <citation type="submission" date="2019-06" db="EMBL/GenBank/DDBJ databases">
        <title>A complete genome sequence for Luteibacter pinisoli MAH-14.</title>
        <authorList>
            <person name="Baltrus D.A."/>
        </authorList>
    </citation>
    <scope>NUCLEOTIDE SEQUENCE [LARGE SCALE GENOMIC DNA]</scope>
    <source>
        <strain evidence="16 17">MAH-14</strain>
    </source>
</reference>
<dbReference type="InterPro" id="IPR036097">
    <property type="entry name" value="HisK_dim/P_sf"/>
</dbReference>
<dbReference type="PROSITE" id="PS50885">
    <property type="entry name" value="HAMP"/>
    <property type="match status" value="1"/>
</dbReference>
<dbReference type="CDD" id="cd00082">
    <property type="entry name" value="HisKA"/>
    <property type="match status" value="1"/>
</dbReference>
<gene>
    <name evidence="16" type="ORF">FIV34_04045</name>
</gene>
<dbReference type="GO" id="GO:0005524">
    <property type="term" value="F:ATP binding"/>
    <property type="evidence" value="ECO:0007669"/>
    <property type="project" value="UniProtKB-KW"/>
</dbReference>
<feature type="domain" description="HAMP" evidence="15">
    <location>
        <begin position="210"/>
        <end position="261"/>
    </location>
</feature>
<evidence type="ECO:0000259" key="14">
    <source>
        <dbReference type="PROSITE" id="PS50109"/>
    </source>
</evidence>
<dbReference type="InterPro" id="IPR058619">
    <property type="entry name" value="PhoQ/CarS-like_HATPase"/>
</dbReference>
<keyword evidence="9" id="KW-0067">ATP-binding</keyword>
<evidence type="ECO:0000256" key="2">
    <source>
        <dbReference type="ARBA" id="ARBA00004370"/>
    </source>
</evidence>
<evidence type="ECO:0000256" key="11">
    <source>
        <dbReference type="ARBA" id="ARBA00023012"/>
    </source>
</evidence>
<organism evidence="16 17">
    <name type="scientific">Luteibacter pinisoli</name>
    <dbReference type="NCBI Taxonomy" id="2589080"/>
    <lineage>
        <taxon>Bacteria</taxon>
        <taxon>Pseudomonadati</taxon>
        <taxon>Pseudomonadota</taxon>
        <taxon>Gammaproteobacteria</taxon>
        <taxon>Lysobacterales</taxon>
        <taxon>Rhodanobacteraceae</taxon>
        <taxon>Luteibacter</taxon>
    </lineage>
</organism>
<dbReference type="InterPro" id="IPR004358">
    <property type="entry name" value="Sig_transdc_His_kin-like_C"/>
</dbReference>
<dbReference type="Proteomes" id="UP000316093">
    <property type="component" value="Chromosome"/>
</dbReference>
<dbReference type="CDD" id="cd16954">
    <property type="entry name" value="HATPase_PhoQ-like"/>
    <property type="match status" value="1"/>
</dbReference>
<keyword evidence="17" id="KW-1185">Reference proteome</keyword>
<feature type="domain" description="Histidine kinase" evidence="14">
    <location>
        <begin position="269"/>
        <end position="476"/>
    </location>
</feature>
<sequence length="476" mass="52736">MPRRRGTARSMETASPIKRRPLSLAARAALATGFALAAFLGLTGLAQNKANYASELSAMHDRLHNYAIAYITGTDITRGGKVTTPDSQPNPDFSRPNSGLYAIIIGNDGFRWESSSAVTSAMGRDFDFVRMLSPGETAFEPVETRSGKLYVFSYGVTLDSTEKRSVPLTFAVAQTEDQFERQVATYRRTQFLWLAMLGMMLMLLQLFLLRWSLLPLRRVSSDLAHIERGTRDHLDGPYPVELTVLTRRLNAFIDSEREQRSRYRDTLADLAHSLKTPLAVVRSQLETDSDARSLRGDILDQVRKMDEIVAYQLSRAATSGRRTIAAEEPIAGHAEDLVQSLEKVYAAKNVLCEFELEDGVTFPGEQGDLLELMGNLVENAFKWASHRVLLTARATRQGKSGRNGLELIVEDDGPGIADDKIEKILQRGVRGDEKVQGHGIGLSIVQDIIKAYQGTLHVDQSEELGGARFRVNIPPG</sequence>
<evidence type="ECO:0000313" key="16">
    <source>
        <dbReference type="EMBL" id="QDE38429.1"/>
    </source>
</evidence>
<evidence type="ECO:0000256" key="6">
    <source>
        <dbReference type="ARBA" id="ARBA00022692"/>
    </source>
</evidence>
<evidence type="ECO:0000259" key="15">
    <source>
        <dbReference type="PROSITE" id="PS50885"/>
    </source>
</evidence>
<dbReference type="PANTHER" id="PTHR45436:SF4">
    <property type="entry name" value="SENSOR PROTEIN PHOQ"/>
    <property type="match status" value="1"/>
</dbReference>
<dbReference type="GO" id="GO:0005886">
    <property type="term" value="C:plasma membrane"/>
    <property type="evidence" value="ECO:0007669"/>
    <property type="project" value="TreeGrafter"/>
</dbReference>
<dbReference type="KEGG" id="lpy:FIV34_04045"/>
<dbReference type="SUPFAM" id="SSF55874">
    <property type="entry name" value="ATPase domain of HSP90 chaperone/DNA topoisomerase II/histidine kinase"/>
    <property type="match status" value="1"/>
</dbReference>
<dbReference type="EC" id="2.7.13.3" evidence="3"/>
<evidence type="ECO:0000256" key="13">
    <source>
        <dbReference type="SAM" id="Phobius"/>
    </source>
</evidence>
<dbReference type="InterPro" id="IPR036890">
    <property type="entry name" value="HATPase_C_sf"/>
</dbReference>
<dbReference type="InterPro" id="IPR050428">
    <property type="entry name" value="TCS_sensor_his_kinase"/>
</dbReference>
<dbReference type="InterPro" id="IPR003661">
    <property type="entry name" value="HisK_dim/P_dom"/>
</dbReference>
<keyword evidence="4" id="KW-0597">Phosphoprotein</keyword>
<dbReference type="GO" id="GO:0000155">
    <property type="term" value="F:phosphorelay sensor kinase activity"/>
    <property type="evidence" value="ECO:0007669"/>
    <property type="project" value="InterPro"/>
</dbReference>
<keyword evidence="11" id="KW-0902">Two-component regulatory system</keyword>
<proteinExistence type="predicted"/>
<dbReference type="AlphaFoldDB" id="A0A4Y5Z1C8"/>
<protein>
    <recommendedName>
        <fullName evidence="3">histidine kinase</fullName>
        <ecNumber evidence="3">2.7.13.3</ecNumber>
    </recommendedName>
</protein>
<dbReference type="InterPro" id="IPR005467">
    <property type="entry name" value="His_kinase_dom"/>
</dbReference>
<evidence type="ECO:0000256" key="1">
    <source>
        <dbReference type="ARBA" id="ARBA00000085"/>
    </source>
</evidence>
<evidence type="ECO:0000256" key="10">
    <source>
        <dbReference type="ARBA" id="ARBA00022989"/>
    </source>
</evidence>
<keyword evidence="6 13" id="KW-0812">Transmembrane</keyword>
<dbReference type="SUPFAM" id="SSF47384">
    <property type="entry name" value="Homodimeric domain of signal transducing histidine kinase"/>
    <property type="match status" value="1"/>
</dbReference>
<dbReference type="PANTHER" id="PTHR45436">
    <property type="entry name" value="SENSOR HISTIDINE KINASE YKOH"/>
    <property type="match status" value="1"/>
</dbReference>
<comment type="catalytic activity">
    <reaction evidence="1">
        <text>ATP + protein L-histidine = ADP + protein N-phospho-L-histidine.</text>
        <dbReference type="EC" id="2.7.13.3"/>
    </reaction>
</comment>
<dbReference type="SMART" id="SM00387">
    <property type="entry name" value="HATPase_c"/>
    <property type="match status" value="1"/>
</dbReference>
<dbReference type="InterPro" id="IPR003594">
    <property type="entry name" value="HATPase_dom"/>
</dbReference>
<dbReference type="PRINTS" id="PR00344">
    <property type="entry name" value="BCTRLSENSOR"/>
</dbReference>
<evidence type="ECO:0000256" key="7">
    <source>
        <dbReference type="ARBA" id="ARBA00022741"/>
    </source>
</evidence>
<evidence type="ECO:0000256" key="3">
    <source>
        <dbReference type="ARBA" id="ARBA00012438"/>
    </source>
</evidence>
<comment type="subcellular location">
    <subcellularLocation>
        <location evidence="2">Membrane</location>
    </subcellularLocation>
</comment>
<dbReference type="OrthoDB" id="9809567at2"/>
<evidence type="ECO:0000256" key="4">
    <source>
        <dbReference type="ARBA" id="ARBA00022553"/>
    </source>
</evidence>
<evidence type="ECO:0000256" key="5">
    <source>
        <dbReference type="ARBA" id="ARBA00022679"/>
    </source>
</evidence>
<dbReference type="EMBL" id="CP041046">
    <property type="protein sequence ID" value="QDE38429.1"/>
    <property type="molecule type" value="Genomic_DNA"/>
</dbReference>
<dbReference type="Gene3D" id="1.10.287.130">
    <property type="match status" value="1"/>
</dbReference>
<evidence type="ECO:0000256" key="8">
    <source>
        <dbReference type="ARBA" id="ARBA00022777"/>
    </source>
</evidence>
<evidence type="ECO:0000256" key="12">
    <source>
        <dbReference type="ARBA" id="ARBA00023136"/>
    </source>
</evidence>
<evidence type="ECO:0000313" key="17">
    <source>
        <dbReference type="Proteomes" id="UP000316093"/>
    </source>
</evidence>
<dbReference type="Gene3D" id="3.30.565.10">
    <property type="entry name" value="Histidine kinase-like ATPase, C-terminal domain"/>
    <property type="match status" value="1"/>
</dbReference>